<feature type="domain" description="HTH cro/C1-type" evidence="1">
    <location>
        <begin position="62"/>
        <end position="96"/>
    </location>
</feature>
<comment type="caution">
    <text evidence="2">The sequence shown here is derived from an EMBL/GenBank/DDBJ whole genome shotgun (WGS) entry which is preliminary data.</text>
</comment>
<evidence type="ECO:0000313" key="3">
    <source>
        <dbReference type="Proteomes" id="UP001225605"/>
    </source>
</evidence>
<dbReference type="EMBL" id="NSDM01000004">
    <property type="protein sequence ID" value="MDQ2584573.1"/>
    <property type="molecule type" value="Genomic_DNA"/>
</dbReference>
<organism evidence="2 3">
    <name type="scientific">Saccharothrix yanglingensis</name>
    <dbReference type="NCBI Taxonomy" id="659496"/>
    <lineage>
        <taxon>Bacteria</taxon>
        <taxon>Bacillati</taxon>
        <taxon>Actinomycetota</taxon>
        <taxon>Actinomycetes</taxon>
        <taxon>Pseudonocardiales</taxon>
        <taxon>Pseudonocardiaceae</taxon>
        <taxon>Saccharothrix</taxon>
    </lineage>
</organism>
<accession>A0ABU0WXI6</accession>
<dbReference type="PROSITE" id="PS50943">
    <property type="entry name" value="HTH_CROC1"/>
    <property type="match status" value="1"/>
</dbReference>
<dbReference type="InterPro" id="IPR001387">
    <property type="entry name" value="Cro/C1-type_HTH"/>
</dbReference>
<reference evidence="2 3" key="1">
    <citation type="submission" date="2017-06" db="EMBL/GenBank/DDBJ databases">
        <title>Cultured bacterium strain Saccharothrix yanglingensis Hhs.015.</title>
        <authorList>
            <person name="Xia Y."/>
        </authorList>
    </citation>
    <scope>NUCLEOTIDE SEQUENCE [LARGE SCALE GENOMIC DNA]</scope>
    <source>
        <strain evidence="2 3">Hhs.015</strain>
    </source>
</reference>
<protein>
    <recommendedName>
        <fullName evidence="1">HTH cro/C1-type domain-containing protein</fullName>
    </recommendedName>
</protein>
<gene>
    <name evidence="2" type="ORF">CKY47_11375</name>
</gene>
<evidence type="ECO:0000313" key="2">
    <source>
        <dbReference type="EMBL" id="MDQ2584573.1"/>
    </source>
</evidence>
<dbReference type="Proteomes" id="UP001225605">
    <property type="component" value="Unassembled WGS sequence"/>
</dbReference>
<name>A0ABU0WXI6_9PSEU</name>
<keyword evidence="3" id="KW-1185">Reference proteome</keyword>
<proteinExistence type="predicted"/>
<sequence length="530" mass="55690">MLTSTGRVTTGRPNKMVDDEGRFACRTRIAWLLRTSRLYGHDPDLAVARHCVTALSAHLGPVTPSRISRWENGVQPVPYRVIRSYEQVLGLPAGRLSAAVDTVHQVRSVRPGAPRLDRRFVPDARLASELDDLLDRCLGDAPVRGADWDAMSARVLALPHVYLPRAMWGLLTTRLLAEMSVSRWYAYLPRWEALRRLQGHPVARGAIAAAVAEMVADPAGQVVVDPLMLLVHDRHSTRLLVGEVAAPTSERTLHAALAVCELAAEAGRFGGDDAAALDVLVRAHLADRDLPAHVRPAAVDLAARLAPPGTRPAVGAGRGDQDVAAGRAAVVASLTTAAEAALDVTARGTSASENRMLSRLVDELLFSGKVDVRLGAAAVLAASPFGGPLGDALADDLVAAAATGGRSPLLGERVFALGALGGAGHRRALEALLGGRVPSAVAAQAAVGLGNLPGRTGPEVFAQAVRRHGGAWRRSGRDDAEEVLRAVVYAAGMQGATSVLADVRSRPDLPAGVRAAAGWWLVRPGVAPEE</sequence>
<evidence type="ECO:0000259" key="1">
    <source>
        <dbReference type="PROSITE" id="PS50943"/>
    </source>
</evidence>
<dbReference type="RefSeq" id="WP_306745718.1">
    <property type="nucleotide sequence ID" value="NZ_NSDM01000004.1"/>
</dbReference>
<dbReference type="CDD" id="cd00093">
    <property type="entry name" value="HTH_XRE"/>
    <property type="match status" value="1"/>
</dbReference>